<accession>W8QTA1</accession>
<dbReference type="AlphaFoldDB" id="W8QTA1"/>
<protein>
    <submittedName>
        <fullName evidence="3">RepA_1</fullName>
    </submittedName>
</protein>
<sequence>MANEIVKYENRLNSIPLRRFNSREMNLFFTIASRIRDKQTNEIHFPFAQLKDLSNYTQHGEQFVRDLNQTYHKLLSLNAMQDDGHTITAFVLFTEYEIDRDKEEVRISVNPKFKGLFNELKNWTRFNLEQFASLKSTYSKSVFRLLKQWRTQGNCEFAMADFRRLLDIPKSYKTGDIDRYVLKPAKAELMPIFKGLTVRKQRGGRGGRIVGYRFSWQAERKDANDFKHGHLFAVQQNRNKKKRVERVPEWPIEKHEVTDADRKKLSEQLELLRALDNHKQNSSE</sequence>
<dbReference type="Pfam" id="PF01051">
    <property type="entry name" value="Rep3_N"/>
    <property type="match status" value="1"/>
</dbReference>
<feature type="domain" description="Initiator Rep protein WH1" evidence="2">
    <location>
        <begin position="5"/>
        <end position="147"/>
    </location>
</feature>
<dbReference type="InterPro" id="IPR036388">
    <property type="entry name" value="WH-like_DNA-bd_sf"/>
</dbReference>
<name>W8QTA1_LACCA</name>
<dbReference type="InterPro" id="IPR000525">
    <property type="entry name" value="Initiator_Rep_WH1"/>
</dbReference>
<dbReference type="Pfam" id="PF21205">
    <property type="entry name" value="Rep3_C"/>
    <property type="match status" value="1"/>
</dbReference>
<dbReference type="SUPFAM" id="SSF46785">
    <property type="entry name" value="Winged helix' DNA-binding domain"/>
    <property type="match status" value="2"/>
</dbReference>
<comment type="similarity">
    <text evidence="1">Belongs to the initiator RepB protein family.</text>
</comment>
<proteinExistence type="inferred from homology"/>
<dbReference type="InterPro" id="IPR036390">
    <property type="entry name" value="WH_DNA-bd_sf"/>
</dbReference>
<dbReference type="GO" id="GO:0003887">
    <property type="term" value="F:DNA-directed DNA polymerase activity"/>
    <property type="evidence" value="ECO:0007669"/>
    <property type="project" value="InterPro"/>
</dbReference>
<evidence type="ECO:0000259" key="2">
    <source>
        <dbReference type="Pfam" id="PF01051"/>
    </source>
</evidence>
<geneLocation type="plasmid" evidence="3">
    <name>pMC11</name>
</geneLocation>
<keyword evidence="3" id="KW-0614">Plasmid</keyword>
<reference evidence="3" key="1">
    <citation type="journal article" date="2014" name="Appl. Microbiol. Biotechnol.">
        <title>Characterization of pMC11, a plasmid with dual origins of replication isolated from Lactobacillus casei MCJ and construction of shuttle vectors with each replicon.</title>
        <authorList>
            <person name="Chen Z."/>
            <person name="Lin J."/>
            <person name="Ma C."/>
            <person name="Zhao S."/>
            <person name="She Q."/>
            <person name="Liang Y."/>
        </authorList>
    </citation>
    <scope>NUCLEOTIDE SEQUENCE</scope>
    <source>
        <strain evidence="3">MCJ</strain>
        <plasmid evidence="3">pMC11</plasmid>
    </source>
</reference>
<dbReference type="RefSeq" id="WP_032072101.1">
    <property type="nucleotide sequence ID" value="NC_025132.1"/>
</dbReference>
<dbReference type="EMBL" id="KF986324">
    <property type="protein sequence ID" value="AHL68229.1"/>
    <property type="molecule type" value="Genomic_DNA"/>
</dbReference>
<evidence type="ECO:0000256" key="1">
    <source>
        <dbReference type="ARBA" id="ARBA00038283"/>
    </source>
</evidence>
<dbReference type="Gene3D" id="1.10.10.10">
    <property type="entry name" value="Winged helix-like DNA-binding domain superfamily/Winged helix DNA-binding domain"/>
    <property type="match status" value="2"/>
</dbReference>
<organism evidence="3">
    <name type="scientific">Lacticaseibacillus casei</name>
    <name type="common">Lactobacillus casei</name>
    <dbReference type="NCBI Taxonomy" id="1582"/>
    <lineage>
        <taxon>Bacteria</taxon>
        <taxon>Bacillati</taxon>
        <taxon>Bacillota</taxon>
        <taxon>Bacilli</taxon>
        <taxon>Lactobacillales</taxon>
        <taxon>Lactobacillaceae</taxon>
        <taxon>Lacticaseibacillus</taxon>
    </lineage>
</organism>
<evidence type="ECO:0000313" key="3">
    <source>
        <dbReference type="EMBL" id="AHL68229.1"/>
    </source>
</evidence>
<dbReference type="GO" id="GO:0006270">
    <property type="term" value="P:DNA replication initiation"/>
    <property type="evidence" value="ECO:0007669"/>
    <property type="project" value="InterPro"/>
</dbReference>